<dbReference type="GO" id="GO:0005524">
    <property type="term" value="F:ATP binding"/>
    <property type="evidence" value="ECO:0007669"/>
    <property type="project" value="InterPro"/>
</dbReference>
<evidence type="ECO:0000313" key="3">
    <source>
        <dbReference type="Proteomes" id="UP000001887"/>
    </source>
</evidence>
<dbReference type="HOGENOM" id="CLU_034640_0_0_0"/>
<name>D2R600_PIRSD</name>
<gene>
    <name evidence="2" type="ordered locus">Psta_4440</name>
</gene>
<dbReference type="OrthoDB" id="9801813at2"/>
<organism evidence="2 3">
    <name type="scientific">Pirellula staleyi (strain ATCC 27377 / DSM 6068 / ICPB 4128)</name>
    <name type="common">Pirella staleyi</name>
    <dbReference type="NCBI Taxonomy" id="530564"/>
    <lineage>
        <taxon>Bacteria</taxon>
        <taxon>Pseudomonadati</taxon>
        <taxon>Planctomycetota</taxon>
        <taxon>Planctomycetia</taxon>
        <taxon>Pirellulales</taxon>
        <taxon>Pirellulaceae</taxon>
        <taxon>Pirellula</taxon>
    </lineage>
</organism>
<dbReference type="GO" id="GO:0000731">
    <property type="term" value="P:DNA synthesis involved in DNA repair"/>
    <property type="evidence" value="ECO:0007669"/>
    <property type="project" value="TreeGrafter"/>
</dbReference>
<dbReference type="KEGG" id="psl:Psta_4440"/>
<dbReference type="PANTHER" id="PTHR32182:SF25">
    <property type="entry name" value="SLR1056 PROTEIN"/>
    <property type="match status" value="1"/>
</dbReference>
<reference evidence="2 3" key="1">
    <citation type="journal article" date="2009" name="Stand. Genomic Sci.">
        <title>Complete genome sequence of Pirellula staleyi type strain (ATCC 27377).</title>
        <authorList>
            <person name="Clum A."/>
            <person name="Tindall B.J."/>
            <person name="Sikorski J."/>
            <person name="Ivanova N."/>
            <person name="Mavrommatis K."/>
            <person name="Lucas S."/>
            <person name="Glavina del Rio T."/>
            <person name="Nolan M."/>
            <person name="Chen F."/>
            <person name="Tice H."/>
            <person name="Pitluck S."/>
            <person name="Cheng J.F."/>
            <person name="Chertkov O."/>
            <person name="Brettin T."/>
            <person name="Han C."/>
            <person name="Detter J.C."/>
            <person name="Kuske C."/>
            <person name="Bruce D."/>
            <person name="Goodwin L."/>
            <person name="Ovchinikova G."/>
            <person name="Pati A."/>
            <person name="Mikhailova N."/>
            <person name="Chen A."/>
            <person name="Palaniappan K."/>
            <person name="Land M."/>
            <person name="Hauser L."/>
            <person name="Chang Y.J."/>
            <person name="Jeffries C.D."/>
            <person name="Chain P."/>
            <person name="Rohde M."/>
            <person name="Goker M."/>
            <person name="Bristow J."/>
            <person name="Eisen J.A."/>
            <person name="Markowitz V."/>
            <person name="Hugenholtz P."/>
            <person name="Kyrpides N.C."/>
            <person name="Klenk H.P."/>
            <person name="Lapidus A."/>
        </authorList>
    </citation>
    <scope>NUCLEOTIDE SEQUENCE [LARGE SCALE GENOMIC DNA]</scope>
    <source>
        <strain evidence="3">ATCC 27377 / DSM 6068 / ICPB 4128</strain>
    </source>
</reference>
<dbReference type="SUPFAM" id="SSF52540">
    <property type="entry name" value="P-loop containing nucleoside triphosphate hydrolases"/>
    <property type="match status" value="1"/>
</dbReference>
<dbReference type="Gene3D" id="3.40.50.300">
    <property type="entry name" value="P-loop containing nucleotide triphosphate hydrolases"/>
    <property type="match status" value="1"/>
</dbReference>
<evidence type="ECO:0000259" key="1">
    <source>
        <dbReference type="Pfam" id="PF13304"/>
    </source>
</evidence>
<dbReference type="InterPro" id="IPR030974">
    <property type="entry name" value="Restrict_AAA"/>
</dbReference>
<dbReference type="GO" id="GO:0016887">
    <property type="term" value="F:ATP hydrolysis activity"/>
    <property type="evidence" value="ECO:0007669"/>
    <property type="project" value="InterPro"/>
</dbReference>
<dbReference type="Pfam" id="PF13304">
    <property type="entry name" value="AAA_21"/>
    <property type="match status" value="1"/>
</dbReference>
<dbReference type="EMBL" id="CP001848">
    <property type="protein sequence ID" value="ADB19085.1"/>
    <property type="molecule type" value="Genomic_DNA"/>
</dbReference>
<dbReference type="InterPro" id="IPR003959">
    <property type="entry name" value="ATPase_AAA_core"/>
</dbReference>
<feature type="domain" description="ATPase AAA-type core" evidence="1">
    <location>
        <begin position="400"/>
        <end position="489"/>
    </location>
</feature>
<dbReference type="PANTHER" id="PTHR32182">
    <property type="entry name" value="DNA REPLICATION AND REPAIR PROTEIN RECF"/>
    <property type="match status" value="1"/>
</dbReference>
<accession>D2R600</accession>
<dbReference type="eggNOG" id="COG3950">
    <property type="taxonomic scope" value="Bacteria"/>
</dbReference>
<dbReference type="InterPro" id="IPR027417">
    <property type="entry name" value="P-loop_NTPase"/>
</dbReference>
<keyword evidence="3" id="KW-1185">Reference proteome</keyword>
<dbReference type="AlphaFoldDB" id="D2R600"/>
<dbReference type="Proteomes" id="UP000001887">
    <property type="component" value="Chromosome"/>
</dbReference>
<dbReference type="GO" id="GO:0006302">
    <property type="term" value="P:double-strand break repair"/>
    <property type="evidence" value="ECO:0007669"/>
    <property type="project" value="TreeGrafter"/>
</dbReference>
<sequence>MKLIRLKLDVPFRSLPAGFEIDFLRDWDFDRCFEFHPYCFAGRNGSGKSNVLEALVAIFYHIECIHLEYRPEGFEYDKETNPDAFRAESCTPDAFELEYFIPISFLSQIAPNSQGNERPCRIRIVKKANTKPEVLWLNEKEFKNDDYKSLVRNEVKSVLPRFILGYSSGRNEILSLPFFKMRFIHFDEYRAKVVMDDHYSRPEGRMVYLDEQFSQAILICHFLFPSAPVIRVFEEKVGLRGIQRFRIIIRRHHRYPLIEEYLKTHSETQEEPSAGQSVELTSKLSALIDKLTQCSTAYFEDYSSYEDGEGYDLYLDYWVNDATKRAFQVHFGEASGESPEVDKAKSALNLFQSFQILLTLNNYLVAEETKDELYQSSSLYVNETISTPASHERITRFKEGELIKDGVTGPLYIKSLSDGEHQFLHTIGLCLLYRHESALFLLDEPETHLNPDWRASYISTLRAALEADAATKNVMREVLLTSHSPFIISDCRKENVLVFATNPETQAVTWQRPDFETFGASANAITMKVFGQIETIGDYAMSTLNALRKRLEEGEDPDVLIKEAGKELGDSVEKVLFVNQAIKKKEGK</sequence>
<protein>
    <submittedName>
        <fullName evidence="2">ABC transporter</fullName>
    </submittedName>
</protein>
<dbReference type="STRING" id="530564.Psta_4440"/>
<proteinExistence type="predicted"/>
<evidence type="ECO:0000313" key="2">
    <source>
        <dbReference type="EMBL" id="ADB19085.1"/>
    </source>
</evidence>
<dbReference type="NCBIfam" id="TIGR04435">
    <property type="entry name" value="restrict_AAA_1"/>
    <property type="match status" value="1"/>
</dbReference>